<evidence type="ECO:0000256" key="4">
    <source>
        <dbReference type="RuleBase" id="RU003495"/>
    </source>
</evidence>
<dbReference type="InterPro" id="IPR009009">
    <property type="entry name" value="RlpA-like_DPBB"/>
</dbReference>
<keyword evidence="3" id="KW-0472">Membrane</keyword>
<dbReference type="SUPFAM" id="SSF50685">
    <property type="entry name" value="Barwin-like endoglucanases"/>
    <property type="match status" value="1"/>
</dbReference>
<dbReference type="HAMAP" id="MF_02071">
    <property type="entry name" value="RlpA"/>
    <property type="match status" value="1"/>
</dbReference>
<evidence type="ECO:0000313" key="7">
    <source>
        <dbReference type="EMBL" id="CAA6824010.1"/>
    </source>
</evidence>
<dbReference type="EMBL" id="CACVAU010000072">
    <property type="protein sequence ID" value="CAA6824010.1"/>
    <property type="molecule type" value="Genomic_DNA"/>
</dbReference>
<sequence>MKNYLNPYRILFLSLTLFITACSQKANLLIGNGSWYGEKYHGRQTASGEPYNMYAYTAAHKTLAFGTMVKVTNLKNNRSVVVRINDRGPFVQGRIIDLSYMAAKKLDYVHDGVVKLKLEIQ</sequence>
<feature type="chain" id="PRO_5028545952" description="Probable endolytic peptidoglycan transglycosylase RlpA" evidence="5">
    <location>
        <begin position="27"/>
        <end position="121"/>
    </location>
</feature>
<accession>A0A6S6U422</accession>
<keyword evidence="2 3" id="KW-0961">Cell wall biogenesis/degradation</keyword>
<keyword evidence="3" id="KW-1003">Cell membrane</keyword>
<evidence type="ECO:0000259" key="6">
    <source>
        <dbReference type="Pfam" id="PF03330"/>
    </source>
</evidence>
<dbReference type="GO" id="GO:0071555">
    <property type="term" value="P:cell wall organization"/>
    <property type="evidence" value="ECO:0007669"/>
    <property type="project" value="UniProtKB-KW"/>
</dbReference>
<name>A0A6S6U422_9BACT</name>
<dbReference type="InterPro" id="IPR036908">
    <property type="entry name" value="RlpA-like_sf"/>
</dbReference>
<dbReference type="Gene3D" id="2.40.40.10">
    <property type="entry name" value="RlpA-like domain"/>
    <property type="match status" value="1"/>
</dbReference>
<keyword evidence="3" id="KW-0564">Palmitate</keyword>
<dbReference type="NCBIfam" id="TIGR00413">
    <property type="entry name" value="rlpA"/>
    <property type="match status" value="1"/>
</dbReference>
<dbReference type="PANTHER" id="PTHR34183">
    <property type="entry name" value="ENDOLYTIC PEPTIDOGLYCAN TRANSGLYCOSYLASE RLPA"/>
    <property type="match status" value="1"/>
</dbReference>
<dbReference type="InterPro" id="IPR034718">
    <property type="entry name" value="RlpA"/>
</dbReference>
<comment type="subcellular location">
    <subcellularLocation>
        <location evidence="3">Cell membrane</location>
        <topology evidence="3">Lipid-anchor</topology>
    </subcellularLocation>
</comment>
<comment type="function">
    <text evidence="3">Lytic transglycosylase with a strong preference for naked glycan strands that lack stem peptides.</text>
</comment>
<feature type="domain" description="RlpA-like protein double-psi beta-barrel" evidence="6">
    <location>
        <begin position="31"/>
        <end position="117"/>
    </location>
</feature>
<proteinExistence type="inferred from homology"/>
<dbReference type="CDD" id="cd22268">
    <property type="entry name" value="DPBB_RlpA-like"/>
    <property type="match status" value="1"/>
</dbReference>
<organism evidence="7">
    <name type="scientific">uncultured Sulfurovum sp</name>
    <dbReference type="NCBI Taxonomy" id="269237"/>
    <lineage>
        <taxon>Bacteria</taxon>
        <taxon>Pseudomonadati</taxon>
        <taxon>Campylobacterota</taxon>
        <taxon>Epsilonproteobacteria</taxon>
        <taxon>Campylobacterales</taxon>
        <taxon>Sulfurovaceae</taxon>
        <taxon>Sulfurovum</taxon>
        <taxon>environmental samples</taxon>
    </lineage>
</organism>
<dbReference type="GO" id="GO:0008932">
    <property type="term" value="F:lytic endotransglycosylase activity"/>
    <property type="evidence" value="ECO:0007669"/>
    <property type="project" value="UniProtKB-UniRule"/>
</dbReference>
<reference evidence="7" key="1">
    <citation type="submission" date="2020-01" db="EMBL/GenBank/DDBJ databases">
        <authorList>
            <person name="Meier V. D."/>
            <person name="Meier V D."/>
        </authorList>
    </citation>
    <scope>NUCLEOTIDE SEQUENCE</scope>
    <source>
        <strain evidence="7">HLG_WM_MAG_05</strain>
    </source>
</reference>
<comment type="similarity">
    <text evidence="3 4">Belongs to the RlpA family.</text>
</comment>
<keyword evidence="3 7" id="KW-0449">Lipoprotein</keyword>
<dbReference type="InterPro" id="IPR012997">
    <property type="entry name" value="RplA"/>
</dbReference>
<gene>
    <name evidence="3" type="primary">rlpA</name>
    <name evidence="7" type="ORF">HELGO_WM6176</name>
</gene>
<keyword evidence="5" id="KW-0732">Signal</keyword>
<evidence type="ECO:0000256" key="1">
    <source>
        <dbReference type="ARBA" id="ARBA00023239"/>
    </source>
</evidence>
<evidence type="ECO:0000256" key="3">
    <source>
        <dbReference type="HAMAP-Rule" id="MF_02071"/>
    </source>
</evidence>
<dbReference type="AlphaFoldDB" id="A0A6S6U422"/>
<evidence type="ECO:0000256" key="2">
    <source>
        <dbReference type="ARBA" id="ARBA00023316"/>
    </source>
</evidence>
<keyword evidence="1 3" id="KW-0456">Lyase</keyword>
<dbReference type="PROSITE" id="PS51257">
    <property type="entry name" value="PROKAR_LIPOPROTEIN"/>
    <property type="match status" value="1"/>
</dbReference>
<feature type="signal peptide" evidence="5">
    <location>
        <begin position="1"/>
        <end position="26"/>
    </location>
</feature>
<dbReference type="GO" id="GO:0000270">
    <property type="term" value="P:peptidoglycan metabolic process"/>
    <property type="evidence" value="ECO:0007669"/>
    <property type="project" value="UniProtKB-UniRule"/>
</dbReference>
<dbReference type="GO" id="GO:0005886">
    <property type="term" value="C:plasma membrane"/>
    <property type="evidence" value="ECO:0007669"/>
    <property type="project" value="UniProtKB-SubCell"/>
</dbReference>
<dbReference type="PANTHER" id="PTHR34183:SF1">
    <property type="entry name" value="ENDOLYTIC PEPTIDOGLYCAN TRANSGLYCOSYLASE RLPA"/>
    <property type="match status" value="1"/>
</dbReference>
<dbReference type="Pfam" id="PF03330">
    <property type="entry name" value="DPBB_1"/>
    <property type="match status" value="1"/>
</dbReference>
<protein>
    <recommendedName>
        <fullName evidence="3">Probable endolytic peptidoglycan transglycosylase RlpA</fullName>
        <ecNumber evidence="3">4.2.2.-</ecNumber>
    </recommendedName>
</protein>
<evidence type="ECO:0000256" key="5">
    <source>
        <dbReference type="SAM" id="SignalP"/>
    </source>
</evidence>
<dbReference type="EC" id="4.2.2.-" evidence="3"/>